<feature type="region of interest" description="Disordered" evidence="1">
    <location>
        <begin position="1"/>
        <end position="35"/>
    </location>
</feature>
<evidence type="ECO:0000313" key="4">
    <source>
        <dbReference type="Proteomes" id="UP001385951"/>
    </source>
</evidence>
<dbReference type="InterPro" id="IPR043837">
    <property type="entry name" value="Mtf2-like_C"/>
</dbReference>
<dbReference type="Proteomes" id="UP001385951">
    <property type="component" value="Unassembled WGS sequence"/>
</dbReference>
<dbReference type="Pfam" id="PF19189">
    <property type="entry name" value="Mtf2"/>
    <property type="match status" value="1"/>
</dbReference>
<dbReference type="EMBL" id="JASBNA010000082">
    <property type="protein sequence ID" value="KAK7677789.1"/>
    <property type="molecule type" value="Genomic_DNA"/>
</dbReference>
<dbReference type="GO" id="GO:0005739">
    <property type="term" value="C:mitochondrion"/>
    <property type="evidence" value="ECO:0007669"/>
    <property type="project" value="InterPro"/>
</dbReference>
<accession>A0AAW0FED1</accession>
<feature type="region of interest" description="Disordered" evidence="1">
    <location>
        <begin position="50"/>
        <end position="71"/>
    </location>
</feature>
<sequence>MSDDSNTNQDINSRFDKILKEQTSQEPKVRERSLKEATAIDLDSLLADFKDEDSVKANPKEPIKSENSEQQEFDKLLESLDFSSHDKQEPIRSDEFLTSPKQDLRKIDIDKNDENTYELDEISKEDARKNKFINEERNLLQNIFNTYITEPEHKNVEDEVLWNMQDSLKNTKRQVDQALRVNKTNFHLLSKGLKRQIFEFMELALQPVYTHIDTNLKTPASQIDFLRSLLNTWYEIHGTDTNQELSDQVLNELYLNSLFVDKEFDHRHSQILNDNKKSIEQNASSPKVNVITLPLIFNKILHNLSYKFYNGQLTINLFNFIKQDLELYAIMVNQQTYNEILRTYWVYFGKNDNLHLEPNSDIKVPIWTIEDDARANNLQRQIQHLASSLVREDHLDGSVDNDFKRNLF</sequence>
<feature type="domain" description="Mtf2-like C-terminal" evidence="2">
    <location>
        <begin position="236"/>
        <end position="348"/>
    </location>
</feature>
<keyword evidence="4" id="KW-1185">Reference proteome</keyword>
<proteinExistence type="predicted"/>
<dbReference type="AlphaFoldDB" id="A0AAW0FED1"/>
<reference evidence="3 4" key="1">
    <citation type="submission" date="2022-09" db="EMBL/GenBank/DDBJ databases">
        <authorList>
            <person name="Palmer J.M."/>
        </authorList>
    </citation>
    <scope>NUCLEOTIDE SEQUENCE [LARGE SCALE GENOMIC DNA]</scope>
    <source>
        <strain evidence="3 4">DSM 7382</strain>
    </source>
</reference>
<evidence type="ECO:0000256" key="1">
    <source>
        <dbReference type="SAM" id="MobiDB-lite"/>
    </source>
</evidence>
<feature type="compositionally biased region" description="Polar residues" evidence="1">
    <location>
        <begin position="1"/>
        <end position="12"/>
    </location>
</feature>
<organism evidence="3 4">
    <name type="scientific">Cerrena zonata</name>
    <dbReference type="NCBI Taxonomy" id="2478898"/>
    <lineage>
        <taxon>Eukaryota</taxon>
        <taxon>Fungi</taxon>
        <taxon>Dikarya</taxon>
        <taxon>Basidiomycota</taxon>
        <taxon>Agaricomycotina</taxon>
        <taxon>Agaricomycetes</taxon>
        <taxon>Polyporales</taxon>
        <taxon>Cerrenaceae</taxon>
        <taxon>Cerrena</taxon>
    </lineage>
</organism>
<evidence type="ECO:0000259" key="2">
    <source>
        <dbReference type="Pfam" id="PF19189"/>
    </source>
</evidence>
<protein>
    <recommendedName>
        <fullName evidence="2">Mtf2-like C-terminal domain-containing protein</fullName>
    </recommendedName>
</protein>
<evidence type="ECO:0000313" key="3">
    <source>
        <dbReference type="EMBL" id="KAK7677789.1"/>
    </source>
</evidence>
<comment type="caution">
    <text evidence="3">The sequence shown here is derived from an EMBL/GenBank/DDBJ whole genome shotgun (WGS) entry which is preliminary data.</text>
</comment>
<gene>
    <name evidence="3" type="ORF">QCA50_019221</name>
</gene>
<name>A0AAW0FED1_9APHY</name>